<dbReference type="Proteomes" id="UP001154078">
    <property type="component" value="Chromosome 3"/>
</dbReference>
<accession>A0A9P0B2I0</accession>
<feature type="compositionally biased region" description="Polar residues" evidence="1">
    <location>
        <begin position="361"/>
        <end position="376"/>
    </location>
</feature>
<dbReference type="Pfam" id="PF16056">
    <property type="entry name" value="DUF4799"/>
    <property type="match status" value="1"/>
</dbReference>
<feature type="compositionally biased region" description="Low complexity" evidence="1">
    <location>
        <begin position="37"/>
        <end position="48"/>
    </location>
</feature>
<dbReference type="AlphaFoldDB" id="A0A9P0B2I0"/>
<feature type="region of interest" description="Disordered" evidence="1">
    <location>
        <begin position="17"/>
        <end position="86"/>
    </location>
</feature>
<evidence type="ECO:0000256" key="1">
    <source>
        <dbReference type="SAM" id="MobiDB-lite"/>
    </source>
</evidence>
<gene>
    <name evidence="2" type="ORF">MELIAE_LOCUS5417</name>
</gene>
<keyword evidence="3" id="KW-1185">Reference proteome</keyword>
<evidence type="ECO:0000313" key="2">
    <source>
        <dbReference type="EMBL" id="CAH0553427.1"/>
    </source>
</evidence>
<reference evidence="2" key="1">
    <citation type="submission" date="2021-12" db="EMBL/GenBank/DDBJ databases">
        <authorList>
            <person name="King R."/>
        </authorList>
    </citation>
    <scope>NUCLEOTIDE SEQUENCE</scope>
</reference>
<dbReference type="EMBL" id="OV121134">
    <property type="protein sequence ID" value="CAH0553427.1"/>
    <property type="molecule type" value="Genomic_DNA"/>
</dbReference>
<feature type="region of interest" description="Disordered" evidence="1">
    <location>
        <begin position="349"/>
        <end position="376"/>
    </location>
</feature>
<name>A0A9P0B2I0_BRAAE</name>
<dbReference type="InterPro" id="IPR032057">
    <property type="entry name" value="DUF4799"/>
</dbReference>
<feature type="compositionally biased region" description="Basic and acidic residues" evidence="1">
    <location>
        <begin position="17"/>
        <end position="26"/>
    </location>
</feature>
<feature type="compositionally biased region" description="Basic and acidic residues" evidence="1">
    <location>
        <begin position="349"/>
        <end position="359"/>
    </location>
</feature>
<feature type="compositionally biased region" description="Basic residues" evidence="1">
    <location>
        <begin position="49"/>
        <end position="69"/>
    </location>
</feature>
<organism evidence="2 3">
    <name type="scientific">Brassicogethes aeneus</name>
    <name type="common">Rape pollen beetle</name>
    <name type="synonym">Meligethes aeneus</name>
    <dbReference type="NCBI Taxonomy" id="1431903"/>
    <lineage>
        <taxon>Eukaryota</taxon>
        <taxon>Metazoa</taxon>
        <taxon>Ecdysozoa</taxon>
        <taxon>Arthropoda</taxon>
        <taxon>Hexapoda</taxon>
        <taxon>Insecta</taxon>
        <taxon>Pterygota</taxon>
        <taxon>Neoptera</taxon>
        <taxon>Endopterygota</taxon>
        <taxon>Coleoptera</taxon>
        <taxon>Polyphaga</taxon>
        <taxon>Cucujiformia</taxon>
        <taxon>Nitidulidae</taxon>
        <taxon>Meligethinae</taxon>
        <taxon>Brassicogethes</taxon>
    </lineage>
</organism>
<sequence length="601" mass="68196">MPSFCFRRKMLKWTVMTRREPGDKSEQAASECGSVAKSTTSSSTTTTPRKTKRRRSSLGRRRSSCHKNRSSLEPDKENQFTSTPIKSPEGFAVQFDALRDVSNLTPTDNNRRVLSVKKCKSERKSPRIIKKKKSCLNNHPDVFNTDSHSSNFFRPFEAVDSHIEGILADEMYPTAYAPTLPTSAMDYSPCPMKSTHCLVTLNNASPKVTNDDCPPSKKPKFDHVDDFLHQISFITSPEDKRLKFPGLKLKNSAKKLLANEFKVSPLVKKFIDLRFSKISLNSKKHDDSSYINDLSLDQLVDAILESSSDSDRPKTSSTLNTSILCNIGNETELEKENDLNETHEENLINIEHERNRRPSFDGSSTDSGFRSSTTENSHQLDSNYLCKCNNNNKETSGNIICDKTIININETFNERCVDDETRLRKRSSDSSLESEPVTKRMNLDRSLEENFTLRRQKCIRRKEKPLKPFLGKASSPILDTIVNDESFECTPLNSCYMENKDIRQETYALEEGSPDQTQRIRRCLLFDSPKFEDFSGISEGNSTTKTTAVDVRGSLDLNIHTENDTIQVHGEHSYLYYFFSGTEGMEKIPEVVAVNKIINTA</sequence>
<protein>
    <submittedName>
        <fullName evidence="2">Uncharacterized protein</fullName>
    </submittedName>
</protein>
<evidence type="ECO:0000313" key="3">
    <source>
        <dbReference type="Proteomes" id="UP001154078"/>
    </source>
</evidence>
<dbReference type="OrthoDB" id="410721at2759"/>
<proteinExistence type="predicted"/>